<feature type="domain" description="DnaJ homologue subfamily C member 28 conserved" evidence="2">
    <location>
        <begin position="55"/>
        <end position="121"/>
    </location>
</feature>
<organism evidence="3 4">
    <name type="scientific">Arthrobacter jinronghuae</name>
    <dbReference type="NCBI Taxonomy" id="2964609"/>
    <lineage>
        <taxon>Bacteria</taxon>
        <taxon>Bacillati</taxon>
        <taxon>Actinomycetota</taxon>
        <taxon>Actinomycetes</taxon>
        <taxon>Micrococcales</taxon>
        <taxon>Micrococcaceae</taxon>
        <taxon>Arthrobacter</taxon>
    </lineage>
</organism>
<dbReference type="InterPro" id="IPR018961">
    <property type="entry name" value="DnaJ_homolog_subfam-C_membr-28"/>
</dbReference>
<dbReference type="Proteomes" id="UP001206924">
    <property type="component" value="Unassembled WGS sequence"/>
</dbReference>
<evidence type="ECO:0000256" key="1">
    <source>
        <dbReference type="SAM" id="MobiDB-lite"/>
    </source>
</evidence>
<dbReference type="EMBL" id="JANFLP010000001">
    <property type="protein sequence ID" value="MCQ1948625.1"/>
    <property type="molecule type" value="Genomic_DNA"/>
</dbReference>
<evidence type="ECO:0000313" key="3">
    <source>
        <dbReference type="EMBL" id="MCQ1948625.1"/>
    </source>
</evidence>
<name>A0ABT1NLM0_9MICC</name>
<evidence type="ECO:0000259" key="2">
    <source>
        <dbReference type="Pfam" id="PF09350"/>
    </source>
</evidence>
<reference evidence="3 4" key="1">
    <citation type="submission" date="2022-07" db="EMBL/GenBank/DDBJ databases">
        <title>Novel species in genus Arthrobacter.</title>
        <authorList>
            <person name="Liu Y."/>
        </authorList>
    </citation>
    <scope>NUCLEOTIDE SEQUENCE [LARGE SCALE GENOMIC DNA]</scope>
    <source>
        <strain evidence="4">zg-Y859</strain>
    </source>
</reference>
<proteinExistence type="predicted"/>
<feature type="compositionally biased region" description="Basic and acidic residues" evidence="1">
    <location>
        <begin position="169"/>
        <end position="190"/>
    </location>
</feature>
<gene>
    <name evidence="3" type="ORF">NNX28_01615</name>
</gene>
<accession>A0ABT1NLM0</accession>
<comment type="caution">
    <text evidence="3">The sequence shown here is derived from an EMBL/GenBank/DDBJ whole genome shotgun (WGS) entry which is preliminary data.</text>
</comment>
<keyword evidence="4" id="KW-1185">Reference proteome</keyword>
<sequence length="197" mass="22823">MDGRGVEQYRRRMERAAQLRAAAAGGDLDQEDLEQAAAEDKLRHNRRKVDDAAKADYLVRDAMARGDFDNLKYAGKPIPNLGDGHDPDWWIKGLMQRENVTGLGPRAILLRTEDAELDARLDTRWTEKQVREIVQDFNARVIDARRQLEGGPPVITRTRDVEQEVQRWRERKAEEAEKEAAAAPEPEQRRPWWKLFR</sequence>
<feature type="region of interest" description="Disordered" evidence="1">
    <location>
        <begin position="169"/>
        <end position="197"/>
    </location>
</feature>
<evidence type="ECO:0000313" key="4">
    <source>
        <dbReference type="Proteomes" id="UP001206924"/>
    </source>
</evidence>
<dbReference type="Pfam" id="PF09350">
    <property type="entry name" value="DJC28_CD"/>
    <property type="match status" value="1"/>
</dbReference>
<dbReference type="RefSeq" id="WP_255864557.1">
    <property type="nucleotide sequence ID" value="NZ_CP104263.1"/>
</dbReference>
<protein>
    <submittedName>
        <fullName evidence="3">DUF1992 domain-containing protein</fullName>
    </submittedName>
</protein>